<sequence>MRRILIALTILLLPLGAARAQEDGPRGVISGQLQAFNDGDIARAWGFASEGIRGLFGTQRNFGTMVQRGYPMVWNNEGARFAGTREAEGALYQRVLVEDAQGRLHLLEYRMIETPEGWRIDGVALLPAPDLAV</sequence>
<protein>
    <submittedName>
        <fullName evidence="2">Uncharacterized protein DUF4864</fullName>
    </submittedName>
</protein>
<gene>
    <name evidence="2" type="ORF">DFP88_103452</name>
</gene>
<keyword evidence="3" id="KW-1185">Reference proteome</keyword>
<dbReference type="EMBL" id="QJTE01000003">
    <property type="protein sequence ID" value="PYE84086.1"/>
    <property type="molecule type" value="Genomic_DNA"/>
</dbReference>
<dbReference type="AlphaFoldDB" id="A0A318SUX8"/>
<dbReference type="RefSeq" id="WP_110814624.1">
    <property type="nucleotide sequence ID" value="NZ_QJTE01000003.1"/>
</dbReference>
<feature type="chain" id="PRO_5016238521" evidence="1">
    <location>
        <begin position="21"/>
        <end position="133"/>
    </location>
</feature>
<keyword evidence="1" id="KW-0732">Signal</keyword>
<feature type="signal peptide" evidence="1">
    <location>
        <begin position="1"/>
        <end position="20"/>
    </location>
</feature>
<dbReference type="OrthoDB" id="9130422at2"/>
<evidence type="ECO:0000256" key="1">
    <source>
        <dbReference type="SAM" id="SignalP"/>
    </source>
</evidence>
<organism evidence="2 3">
    <name type="scientific">Pseudoroseicyclus aestuarii</name>
    <dbReference type="NCBI Taxonomy" id="1795041"/>
    <lineage>
        <taxon>Bacteria</taxon>
        <taxon>Pseudomonadati</taxon>
        <taxon>Pseudomonadota</taxon>
        <taxon>Alphaproteobacteria</taxon>
        <taxon>Rhodobacterales</taxon>
        <taxon>Paracoccaceae</taxon>
        <taxon>Pseudoroseicyclus</taxon>
    </lineage>
</organism>
<reference evidence="2 3" key="1">
    <citation type="submission" date="2018-06" db="EMBL/GenBank/DDBJ databases">
        <title>Genomic Encyclopedia of Type Strains, Phase III (KMG-III): the genomes of soil and plant-associated and newly described type strains.</title>
        <authorList>
            <person name="Whitman W."/>
        </authorList>
    </citation>
    <scope>NUCLEOTIDE SEQUENCE [LARGE SCALE GENOMIC DNA]</scope>
    <source>
        <strain evidence="2 3">CECT 9025</strain>
    </source>
</reference>
<name>A0A318SUX8_9RHOB</name>
<accession>A0A318SUX8</accession>
<comment type="caution">
    <text evidence="2">The sequence shown here is derived from an EMBL/GenBank/DDBJ whole genome shotgun (WGS) entry which is preliminary data.</text>
</comment>
<dbReference type="Proteomes" id="UP000248311">
    <property type="component" value="Unassembled WGS sequence"/>
</dbReference>
<evidence type="ECO:0000313" key="2">
    <source>
        <dbReference type="EMBL" id="PYE84086.1"/>
    </source>
</evidence>
<proteinExistence type="predicted"/>
<dbReference type="InterPro" id="IPR032347">
    <property type="entry name" value="DUF4864"/>
</dbReference>
<dbReference type="Pfam" id="PF16156">
    <property type="entry name" value="DUF4864"/>
    <property type="match status" value="1"/>
</dbReference>
<evidence type="ECO:0000313" key="3">
    <source>
        <dbReference type="Proteomes" id="UP000248311"/>
    </source>
</evidence>